<feature type="non-terminal residue" evidence="1">
    <location>
        <position position="83"/>
    </location>
</feature>
<dbReference type="AlphaFoldDB" id="A0A382NBP0"/>
<protein>
    <submittedName>
        <fullName evidence="1">Uncharacterized protein</fullName>
    </submittedName>
</protein>
<reference evidence="1" key="1">
    <citation type="submission" date="2018-05" db="EMBL/GenBank/DDBJ databases">
        <authorList>
            <person name="Lanie J.A."/>
            <person name="Ng W.-L."/>
            <person name="Kazmierczak K.M."/>
            <person name="Andrzejewski T.M."/>
            <person name="Davidsen T.M."/>
            <person name="Wayne K.J."/>
            <person name="Tettelin H."/>
            <person name="Glass J.I."/>
            <person name="Rusch D."/>
            <person name="Podicherti R."/>
            <person name="Tsui H.-C.T."/>
            <person name="Winkler M.E."/>
        </authorList>
    </citation>
    <scope>NUCLEOTIDE SEQUENCE</scope>
</reference>
<organism evidence="1">
    <name type="scientific">marine metagenome</name>
    <dbReference type="NCBI Taxonomy" id="408172"/>
    <lineage>
        <taxon>unclassified sequences</taxon>
        <taxon>metagenomes</taxon>
        <taxon>ecological metagenomes</taxon>
    </lineage>
</organism>
<gene>
    <name evidence="1" type="ORF">METZ01_LOCUS311467</name>
</gene>
<accession>A0A382NBP0</accession>
<name>A0A382NBP0_9ZZZZ</name>
<dbReference type="EMBL" id="UINC01099381">
    <property type="protein sequence ID" value="SVC58613.1"/>
    <property type="molecule type" value="Genomic_DNA"/>
</dbReference>
<sequence length="83" mass="9452">MPLKETVFSVHSIHGKGGQETIETEGPETYRHIPRFVKADSCDDINGRDRIPLIFLVLRGICGLLALSDHEIVDEKIYPFFRL</sequence>
<proteinExistence type="predicted"/>
<evidence type="ECO:0000313" key="1">
    <source>
        <dbReference type="EMBL" id="SVC58613.1"/>
    </source>
</evidence>